<accession>A0ABD2C4F9</accession>
<dbReference type="AlphaFoldDB" id="A0ABD2C4F9"/>
<evidence type="ECO:0000313" key="2">
    <source>
        <dbReference type="EMBL" id="KAL2739933.1"/>
    </source>
</evidence>
<comment type="caution">
    <text evidence="2">The sequence shown here is derived from an EMBL/GenBank/DDBJ whole genome shotgun (WGS) entry which is preliminary data.</text>
</comment>
<protein>
    <submittedName>
        <fullName evidence="2">Uncharacterized protein</fullName>
    </submittedName>
</protein>
<keyword evidence="3" id="KW-1185">Reference proteome</keyword>
<dbReference type="EMBL" id="JAYRBN010000061">
    <property type="protein sequence ID" value="KAL2739933.1"/>
    <property type="molecule type" value="Genomic_DNA"/>
</dbReference>
<feature type="compositionally biased region" description="Acidic residues" evidence="1">
    <location>
        <begin position="35"/>
        <end position="50"/>
    </location>
</feature>
<gene>
    <name evidence="2" type="ORF">V1477_011322</name>
</gene>
<name>A0ABD2C4F9_VESMC</name>
<sequence length="120" mass="13858">MPYSVQLGHINHATSPRIFKFNMYRFFDSIYVTIADDDDDDDDDNDDDDDERRNVEPPMANGNSTSLWHEDVRITDTEATAVALSKLGSTPHSRRQIGTNRMRRMWLTDFCLFTLPDVSL</sequence>
<organism evidence="2 3">
    <name type="scientific">Vespula maculifrons</name>
    <name type="common">Eastern yellow jacket</name>
    <name type="synonym">Wasp</name>
    <dbReference type="NCBI Taxonomy" id="7453"/>
    <lineage>
        <taxon>Eukaryota</taxon>
        <taxon>Metazoa</taxon>
        <taxon>Ecdysozoa</taxon>
        <taxon>Arthropoda</taxon>
        <taxon>Hexapoda</taxon>
        <taxon>Insecta</taxon>
        <taxon>Pterygota</taxon>
        <taxon>Neoptera</taxon>
        <taxon>Endopterygota</taxon>
        <taxon>Hymenoptera</taxon>
        <taxon>Apocrita</taxon>
        <taxon>Aculeata</taxon>
        <taxon>Vespoidea</taxon>
        <taxon>Vespidae</taxon>
        <taxon>Vespinae</taxon>
        <taxon>Vespula</taxon>
    </lineage>
</organism>
<evidence type="ECO:0000256" key="1">
    <source>
        <dbReference type="SAM" id="MobiDB-lite"/>
    </source>
</evidence>
<evidence type="ECO:0000313" key="3">
    <source>
        <dbReference type="Proteomes" id="UP001607303"/>
    </source>
</evidence>
<reference evidence="2 3" key="1">
    <citation type="journal article" date="2024" name="Ann. Entomol. Soc. Am.">
        <title>Genomic analyses of the southern and eastern yellowjacket wasps (Hymenoptera: Vespidae) reveal evolutionary signatures of social life.</title>
        <authorList>
            <person name="Catto M.A."/>
            <person name="Caine P.B."/>
            <person name="Orr S.E."/>
            <person name="Hunt B.G."/>
            <person name="Goodisman M.A.D."/>
        </authorList>
    </citation>
    <scope>NUCLEOTIDE SEQUENCE [LARGE SCALE GENOMIC DNA]</scope>
    <source>
        <strain evidence="2">232</strain>
        <tissue evidence="2">Head and thorax</tissue>
    </source>
</reference>
<feature type="region of interest" description="Disordered" evidence="1">
    <location>
        <begin position="35"/>
        <end position="68"/>
    </location>
</feature>
<dbReference type="Proteomes" id="UP001607303">
    <property type="component" value="Unassembled WGS sequence"/>
</dbReference>
<proteinExistence type="predicted"/>